<keyword evidence="1" id="KW-0378">Hydrolase</keyword>
<evidence type="ECO:0000313" key="4">
    <source>
        <dbReference type="EMBL" id="PXX39995.1"/>
    </source>
</evidence>
<dbReference type="Gene3D" id="2.60.120.260">
    <property type="entry name" value="Galactose-binding domain-like"/>
    <property type="match status" value="1"/>
</dbReference>
<evidence type="ECO:0000259" key="3">
    <source>
        <dbReference type="SMART" id="SM00939"/>
    </source>
</evidence>
<keyword evidence="2" id="KW-0732">Signal</keyword>
<feature type="domain" description="Xaa-Pro dipeptidyl-peptidase C-terminal" evidence="3">
    <location>
        <begin position="517"/>
        <end position="749"/>
    </location>
</feature>
<accession>A0A318IXE9</accession>
<dbReference type="InterPro" id="IPR008979">
    <property type="entry name" value="Galactose-bd-like_sf"/>
</dbReference>
<dbReference type="SUPFAM" id="SSF49785">
    <property type="entry name" value="Galactose-binding domain-like"/>
    <property type="match status" value="1"/>
</dbReference>
<sequence length="765" mass="85381">MRFYIHLAAAVVLLNLQNAVVAQTNDEPVAIAGPGLTQTATMDKSMAALAKSLLERGGMEGKKWDANQLFRLQLLTSQPESARQAIQEWRAQAKQRGQNNTGTLFVAYDLYARTLELQTQQKLSFEEAYKLAFRDVFAGLDDLQADDATFSLGTSAERLEVDLQRQLKEHAGKTALPVKDALNLSRQYLAWLVYSKINPLSPAMLKEDEQRRFITEELLIPTADGARISTLLIRPKGKDKNTDTKKYPTLMTFTIYADDNWSRADAKKMASHGYAGIVSFTRGKGRSPDAIVPYEHDGDDARAVIAWIEKQGWSDGRVGMYGGSYSAFTQWSVAKKIPKSLKAMAVSASAAPGVDIPAEGNVFMNFLYPWVPYVTNNKTLDNEAYGDEKRWQNLDKAWYQKGIAYRELDSIDGVANPVHRRWLQHPAYDQYWQAMIPYQQEFSAVNIPILSTTGYFDGAQVGALYYFQEHSRYLPNADHTLLIGPYSHFAMQAGIPANESGYTVEEVAKQDLQALRLQWLDHQFKGTPKPAILKDKVNYQVMGANIWKHAPSLAAMQSTHVDYYLGKPAQQNTSYSLLQKPDAKQPPLKLTVDMSKRDDVNQQESLPRVSKTLNSRNALAFVSDVLPQATEISGLFAGHLDFIVNKKDVDLNVTLFEQMPNGDYFELASYLGRASYAKDSSKRQLLQAGKRQTVNFTAKRITSRQMQAGSKIVIVVGIPKQADLQINYGSGKDVSDETIADAGAPIQLQLLNTSYIRIPLGQSGK</sequence>
<dbReference type="InterPro" id="IPR005674">
    <property type="entry name" value="CocE/Ser_esterase"/>
</dbReference>
<name>A0A318IXE9_9BURK</name>
<organism evidence="4 5">
    <name type="scientific">Undibacterium pigrum</name>
    <dbReference type="NCBI Taxonomy" id="401470"/>
    <lineage>
        <taxon>Bacteria</taxon>
        <taxon>Pseudomonadati</taxon>
        <taxon>Pseudomonadota</taxon>
        <taxon>Betaproteobacteria</taxon>
        <taxon>Burkholderiales</taxon>
        <taxon>Oxalobacteraceae</taxon>
        <taxon>Undibacterium</taxon>
    </lineage>
</organism>
<dbReference type="InterPro" id="IPR013736">
    <property type="entry name" value="Xaa-Pro_dipept_C"/>
</dbReference>
<dbReference type="NCBIfam" id="TIGR00976">
    <property type="entry name" value="CocE_NonD"/>
    <property type="match status" value="1"/>
</dbReference>
<dbReference type="RefSeq" id="WP_170133635.1">
    <property type="nucleotide sequence ID" value="NZ_QJKB01000009.1"/>
</dbReference>
<dbReference type="SMART" id="SM00939">
    <property type="entry name" value="PepX_C"/>
    <property type="match status" value="1"/>
</dbReference>
<feature type="signal peptide" evidence="2">
    <location>
        <begin position="1"/>
        <end position="22"/>
    </location>
</feature>
<gene>
    <name evidence="4" type="ORF">DFR42_109106</name>
</gene>
<dbReference type="Gene3D" id="1.10.3020.10">
    <property type="entry name" value="alpha-amino acid ester hydrolase ( Helical cap domain)"/>
    <property type="match status" value="1"/>
</dbReference>
<proteinExistence type="predicted"/>
<protein>
    <recommendedName>
        <fullName evidence="3">Xaa-Pro dipeptidyl-peptidase C-terminal domain-containing protein</fullName>
    </recommendedName>
</protein>
<keyword evidence="5" id="KW-1185">Reference proteome</keyword>
<dbReference type="Gene3D" id="3.40.50.1820">
    <property type="entry name" value="alpha/beta hydrolase"/>
    <property type="match status" value="1"/>
</dbReference>
<evidence type="ECO:0000313" key="5">
    <source>
        <dbReference type="Proteomes" id="UP000247792"/>
    </source>
</evidence>
<evidence type="ECO:0000256" key="2">
    <source>
        <dbReference type="SAM" id="SignalP"/>
    </source>
</evidence>
<dbReference type="InterPro" id="IPR000383">
    <property type="entry name" value="Xaa-Pro-like_dom"/>
</dbReference>
<dbReference type="SUPFAM" id="SSF53474">
    <property type="entry name" value="alpha/beta-Hydrolases"/>
    <property type="match status" value="1"/>
</dbReference>
<dbReference type="EMBL" id="QJKB01000009">
    <property type="protein sequence ID" value="PXX39995.1"/>
    <property type="molecule type" value="Genomic_DNA"/>
</dbReference>
<reference evidence="4 5" key="1">
    <citation type="submission" date="2018-05" db="EMBL/GenBank/DDBJ databases">
        <title>Genomic Encyclopedia of Type Strains, Phase IV (KMG-IV): sequencing the most valuable type-strain genomes for metagenomic binning, comparative biology and taxonomic classification.</title>
        <authorList>
            <person name="Goeker M."/>
        </authorList>
    </citation>
    <scope>NUCLEOTIDE SEQUENCE [LARGE SCALE GENOMIC DNA]</scope>
    <source>
        <strain evidence="4 5">DSM 19792</strain>
    </source>
</reference>
<feature type="chain" id="PRO_5016430927" description="Xaa-Pro dipeptidyl-peptidase C-terminal domain-containing protein" evidence="2">
    <location>
        <begin position="23"/>
        <end position="765"/>
    </location>
</feature>
<dbReference type="Pfam" id="PF02129">
    <property type="entry name" value="Peptidase_S15"/>
    <property type="match status" value="1"/>
</dbReference>
<dbReference type="GO" id="GO:0008239">
    <property type="term" value="F:dipeptidyl-peptidase activity"/>
    <property type="evidence" value="ECO:0007669"/>
    <property type="project" value="InterPro"/>
</dbReference>
<dbReference type="Pfam" id="PF08530">
    <property type="entry name" value="PepX_C"/>
    <property type="match status" value="1"/>
</dbReference>
<dbReference type="Proteomes" id="UP000247792">
    <property type="component" value="Unassembled WGS sequence"/>
</dbReference>
<dbReference type="InterPro" id="IPR029058">
    <property type="entry name" value="AB_hydrolase_fold"/>
</dbReference>
<evidence type="ECO:0000256" key="1">
    <source>
        <dbReference type="ARBA" id="ARBA00022801"/>
    </source>
</evidence>
<dbReference type="AlphaFoldDB" id="A0A318IXE9"/>
<comment type="caution">
    <text evidence="4">The sequence shown here is derived from an EMBL/GenBank/DDBJ whole genome shotgun (WGS) entry which is preliminary data.</text>
</comment>